<feature type="transmembrane region" description="Helical" evidence="10">
    <location>
        <begin position="12"/>
        <end position="33"/>
    </location>
</feature>
<feature type="region of interest" description="Disordered" evidence="9">
    <location>
        <begin position="656"/>
        <end position="676"/>
    </location>
</feature>
<evidence type="ECO:0000256" key="5">
    <source>
        <dbReference type="ARBA" id="ARBA00022741"/>
    </source>
</evidence>
<keyword evidence="13" id="KW-1185">Reference proteome</keyword>
<feature type="transmembrane region" description="Helical" evidence="10">
    <location>
        <begin position="200"/>
        <end position="224"/>
    </location>
</feature>
<feature type="transmembrane region" description="Helical" evidence="10">
    <location>
        <begin position="149"/>
        <end position="170"/>
    </location>
</feature>
<evidence type="ECO:0000256" key="7">
    <source>
        <dbReference type="ARBA" id="ARBA00022840"/>
    </source>
</evidence>
<evidence type="ECO:0000256" key="10">
    <source>
        <dbReference type="SAM" id="Phobius"/>
    </source>
</evidence>
<dbReference type="PANTHER" id="PTHR24421:SF10">
    <property type="entry name" value="NITRATE_NITRITE SENSOR PROTEIN NARQ"/>
    <property type="match status" value="1"/>
</dbReference>
<feature type="transmembrane region" description="Helical" evidence="10">
    <location>
        <begin position="296"/>
        <end position="320"/>
    </location>
</feature>
<proteinExistence type="predicted"/>
<dbReference type="PANTHER" id="PTHR24421">
    <property type="entry name" value="NITRATE/NITRITE SENSOR PROTEIN NARX-RELATED"/>
    <property type="match status" value="1"/>
</dbReference>
<keyword evidence="10" id="KW-1133">Transmembrane helix</keyword>
<evidence type="ECO:0000259" key="11">
    <source>
        <dbReference type="SMART" id="SM00387"/>
    </source>
</evidence>
<evidence type="ECO:0000313" key="13">
    <source>
        <dbReference type="Proteomes" id="UP001501581"/>
    </source>
</evidence>
<feature type="transmembrane region" description="Helical" evidence="10">
    <location>
        <begin position="262"/>
        <end position="284"/>
    </location>
</feature>
<comment type="caution">
    <text evidence="12">The sequence shown here is derived from an EMBL/GenBank/DDBJ whole genome shotgun (WGS) entry which is preliminary data.</text>
</comment>
<evidence type="ECO:0000256" key="2">
    <source>
        <dbReference type="ARBA" id="ARBA00012438"/>
    </source>
</evidence>
<reference evidence="12 13" key="1">
    <citation type="journal article" date="2019" name="Int. J. Syst. Evol. Microbiol.">
        <title>The Global Catalogue of Microorganisms (GCM) 10K type strain sequencing project: providing services to taxonomists for standard genome sequencing and annotation.</title>
        <authorList>
            <consortium name="The Broad Institute Genomics Platform"/>
            <consortium name="The Broad Institute Genome Sequencing Center for Infectious Disease"/>
            <person name="Wu L."/>
            <person name="Ma J."/>
        </authorList>
    </citation>
    <scope>NUCLEOTIDE SEQUENCE [LARGE SCALE GENOMIC DNA]</scope>
    <source>
        <strain evidence="12 13">JCM 13008</strain>
    </source>
</reference>
<evidence type="ECO:0000313" key="12">
    <source>
        <dbReference type="EMBL" id="GAA1102607.1"/>
    </source>
</evidence>
<dbReference type="Pfam" id="PF07730">
    <property type="entry name" value="HisKA_3"/>
    <property type="match status" value="1"/>
</dbReference>
<feature type="transmembrane region" description="Helical" evidence="10">
    <location>
        <begin position="326"/>
        <end position="347"/>
    </location>
</feature>
<evidence type="ECO:0000256" key="6">
    <source>
        <dbReference type="ARBA" id="ARBA00022777"/>
    </source>
</evidence>
<dbReference type="InterPro" id="IPR050482">
    <property type="entry name" value="Sensor_HK_TwoCompSys"/>
</dbReference>
<dbReference type="InterPro" id="IPR003594">
    <property type="entry name" value="HATPase_dom"/>
</dbReference>
<feature type="transmembrane region" description="Helical" evidence="10">
    <location>
        <begin position="77"/>
        <end position="95"/>
    </location>
</feature>
<dbReference type="Proteomes" id="UP001501581">
    <property type="component" value="Unassembled WGS sequence"/>
</dbReference>
<dbReference type="InterPro" id="IPR011712">
    <property type="entry name" value="Sig_transdc_His_kin_sub3_dim/P"/>
</dbReference>
<protein>
    <recommendedName>
        <fullName evidence="2">histidine kinase</fullName>
        <ecNumber evidence="2">2.7.13.3</ecNumber>
    </recommendedName>
</protein>
<dbReference type="SUPFAM" id="SSF55874">
    <property type="entry name" value="ATPase domain of HSP90 chaperone/DNA topoisomerase II/histidine kinase"/>
    <property type="match status" value="1"/>
</dbReference>
<dbReference type="SMART" id="SM00387">
    <property type="entry name" value="HATPase_c"/>
    <property type="match status" value="1"/>
</dbReference>
<keyword evidence="3" id="KW-0597">Phosphoprotein</keyword>
<keyword evidence="7" id="KW-0067">ATP-binding</keyword>
<sequence length="686" mass="72567">MTGEPATERGGSGWWVWLLPSICVALLPLSVWVDLQAPASGPGVEVTGGGAGWPWTLNGAVLGVLAAIVLRHDRRQPFGWALAGFGLFWALDGFAQSYVRSGLTATDAWPAMTWVLWFLNRFGVYLTAVTAVLVMIFPTGRFLGGAWGWVSRATVVLLVLSGLVVLVAPAEGGLGVDELPAGVDLDPTTLTWLDGLGEPLVRVSVAVGVVAFGVSLLTVAVRYRRSQGVARDQMRWLLWSVVVILAALVVGLLVPLPADDHLGAFLATVLPPAAMTVAIVRPTLVPIGDLLARTLVLAAVVAVLIVADVAVLALLTVLLGDGLTRAQVVAVVLAVALLLYSPARSWLAARVRRRMLGERGQRYDTLAGLSAVLEEAATPHDQLDAAARAVATAFGVGFVSIEVEWADGDPVVATHGSRPEQVRELPIHYRSSEVGRLVLPAKGVRSQLGARDERLLGDLVRQAAVAVRTSQLVEEVQHSREQLVAAREEERRRIRRDLHDGLGPSLSGIVFQLDAAQLRLAAGPERAGEVAEQLGAVSAQVQDVVADVRRLVHGLRPPTLDDRGLLGAVGQLAEGLELDLHLDADDLQPGLPAAVEVAIYRIIAEALTNVARHAGTTRVWVRAELVEGLLQVVVRDDGRGLPRPAPSGVGMASMRERAAELGGSADVRPGPGGGTEVHAALPVRSV</sequence>
<dbReference type="EMBL" id="BAAALG010000008">
    <property type="protein sequence ID" value="GAA1102607.1"/>
    <property type="molecule type" value="Genomic_DNA"/>
</dbReference>
<keyword evidence="6" id="KW-0418">Kinase</keyword>
<comment type="catalytic activity">
    <reaction evidence="1">
        <text>ATP + protein L-histidine = ADP + protein N-phospho-L-histidine.</text>
        <dbReference type="EC" id="2.7.13.3"/>
    </reaction>
</comment>
<name>A0ABN1TVI2_9ACTN</name>
<dbReference type="CDD" id="cd16917">
    <property type="entry name" value="HATPase_UhpB-NarQ-NarX-like"/>
    <property type="match status" value="1"/>
</dbReference>
<keyword evidence="4" id="KW-0808">Transferase</keyword>
<keyword evidence="5" id="KW-0547">Nucleotide-binding</keyword>
<dbReference type="Pfam" id="PF02518">
    <property type="entry name" value="HATPase_c"/>
    <property type="match status" value="1"/>
</dbReference>
<gene>
    <name evidence="12" type="ORF">GCM10009668_21500</name>
</gene>
<feature type="transmembrane region" description="Helical" evidence="10">
    <location>
        <begin position="53"/>
        <end position="70"/>
    </location>
</feature>
<dbReference type="InterPro" id="IPR036890">
    <property type="entry name" value="HATPase_C_sf"/>
</dbReference>
<evidence type="ECO:0000256" key="1">
    <source>
        <dbReference type="ARBA" id="ARBA00000085"/>
    </source>
</evidence>
<feature type="transmembrane region" description="Helical" evidence="10">
    <location>
        <begin position="236"/>
        <end position="256"/>
    </location>
</feature>
<evidence type="ECO:0000256" key="8">
    <source>
        <dbReference type="ARBA" id="ARBA00023012"/>
    </source>
</evidence>
<evidence type="ECO:0000256" key="4">
    <source>
        <dbReference type="ARBA" id="ARBA00022679"/>
    </source>
</evidence>
<keyword evidence="10" id="KW-0812">Transmembrane</keyword>
<evidence type="ECO:0000256" key="3">
    <source>
        <dbReference type="ARBA" id="ARBA00022553"/>
    </source>
</evidence>
<dbReference type="EC" id="2.7.13.3" evidence="2"/>
<dbReference type="Gene3D" id="3.30.565.10">
    <property type="entry name" value="Histidine kinase-like ATPase, C-terminal domain"/>
    <property type="match status" value="1"/>
</dbReference>
<dbReference type="SUPFAM" id="SSF55781">
    <property type="entry name" value="GAF domain-like"/>
    <property type="match status" value="1"/>
</dbReference>
<keyword evidence="10" id="KW-0472">Membrane</keyword>
<dbReference type="Gene3D" id="1.20.5.1930">
    <property type="match status" value="1"/>
</dbReference>
<feature type="domain" description="Histidine kinase/HSP90-like ATPase" evidence="11">
    <location>
        <begin position="594"/>
        <end position="685"/>
    </location>
</feature>
<organism evidence="12 13">
    <name type="scientific">Nocardioides dubius</name>
    <dbReference type="NCBI Taxonomy" id="317019"/>
    <lineage>
        <taxon>Bacteria</taxon>
        <taxon>Bacillati</taxon>
        <taxon>Actinomycetota</taxon>
        <taxon>Actinomycetes</taxon>
        <taxon>Propionibacteriales</taxon>
        <taxon>Nocardioidaceae</taxon>
        <taxon>Nocardioides</taxon>
    </lineage>
</organism>
<keyword evidence="8" id="KW-0902">Two-component regulatory system</keyword>
<evidence type="ECO:0000256" key="9">
    <source>
        <dbReference type="SAM" id="MobiDB-lite"/>
    </source>
</evidence>
<feature type="transmembrane region" description="Helical" evidence="10">
    <location>
        <begin position="115"/>
        <end position="137"/>
    </location>
</feature>
<accession>A0ABN1TVI2</accession>